<comment type="similarity">
    <text evidence="7">Belongs to the PINc/VapC protein family.</text>
</comment>
<dbReference type="GO" id="GO:0016787">
    <property type="term" value="F:hydrolase activity"/>
    <property type="evidence" value="ECO:0007669"/>
    <property type="project" value="UniProtKB-KW"/>
</dbReference>
<evidence type="ECO:0000256" key="2">
    <source>
        <dbReference type="ARBA" id="ARBA00022649"/>
    </source>
</evidence>
<keyword evidence="3" id="KW-0540">Nuclease</keyword>
<reference evidence="9 10" key="1">
    <citation type="submission" date="2020-08" db="EMBL/GenBank/DDBJ databases">
        <title>Genomic Encyclopedia of Type Strains, Phase IV (KMG-IV): sequencing the most valuable type-strain genomes for metagenomic binning, comparative biology and taxonomic classification.</title>
        <authorList>
            <person name="Goeker M."/>
        </authorList>
    </citation>
    <scope>NUCLEOTIDE SEQUENCE [LARGE SCALE GENOMIC DNA]</scope>
    <source>
        <strain evidence="9 10">DSM 23562</strain>
    </source>
</reference>
<dbReference type="InterPro" id="IPR050556">
    <property type="entry name" value="Type_II_TA_system_RNase"/>
</dbReference>
<feature type="domain" description="PIN" evidence="8">
    <location>
        <begin position="2"/>
        <end position="132"/>
    </location>
</feature>
<sequence>MYLLDTNHLSQLQRRGPAQEYLSARLEQVPSEQVATAIVCLEEEFRGWMSYLASLRSVEAHVQAYQRLQTLLENFNSLTVLPFDQTALDIFQELWLRRIRVSTMDLKIAAIALATDATLLTQNTGDFSRIAEHAPMLRFTDWTVMP</sequence>
<dbReference type="Proteomes" id="UP000520814">
    <property type="component" value="Unassembled WGS sequence"/>
</dbReference>
<dbReference type="GO" id="GO:0004519">
    <property type="term" value="F:endonuclease activity"/>
    <property type="evidence" value="ECO:0007669"/>
    <property type="project" value="UniProtKB-KW"/>
</dbReference>
<dbReference type="SUPFAM" id="SSF88723">
    <property type="entry name" value="PIN domain-like"/>
    <property type="match status" value="1"/>
</dbReference>
<evidence type="ECO:0000256" key="6">
    <source>
        <dbReference type="ARBA" id="ARBA00022842"/>
    </source>
</evidence>
<dbReference type="CDD" id="cd09881">
    <property type="entry name" value="PIN_VapC4-5_FitB-like"/>
    <property type="match status" value="1"/>
</dbReference>
<dbReference type="Pfam" id="PF01850">
    <property type="entry name" value="PIN"/>
    <property type="match status" value="1"/>
</dbReference>
<dbReference type="EC" id="3.1.-.-" evidence="9"/>
<dbReference type="EMBL" id="JACHGW010000002">
    <property type="protein sequence ID" value="MBB6050395.1"/>
    <property type="molecule type" value="Genomic_DNA"/>
</dbReference>
<evidence type="ECO:0000256" key="3">
    <source>
        <dbReference type="ARBA" id="ARBA00022722"/>
    </source>
</evidence>
<organism evidence="9 10">
    <name type="scientific">Armatimonas rosea</name>
    <dbReference type="NCBI Taxonomy" id="685828"/>
    <lineage>
        <taxon>Bacteria</taxon>
        <taxon>Bacillati</taxon>
        <taxon>Armatimonadota</taxon>
        <taxon>Armatimonadia</taxon>
        <taxon>Armatimonadales</taxon>
        <taxon>Armatimonadaceae</taxon>
        <taxon>Armatimonas</taxon>
    </lineage>
</organism>
<proteinExistence type="inferred from homology"/>
<gene>
    <name evidence="9" type="ORF">HNQ39_002186</name>
</gene>
<comment type="caution">
    <text evidence="9">The sequence shown here is derived from an EMBL/GenBank/DDBJ whole genome shotgun (WGS) entry which is preliminary data.</text>
</comment>
<keyword evidence="6" id="KW-0460">Magnesium</keyword>
<keyword evidence="4" id="KW-0479">Metal-binding</keyword>
<evidence type="ECO:0000313" key="9">
    <source>
        <dbReference type="EMBL" id="MBB6050395.1"/>
    </source>
</evidence>
<evidence type="ECO:0000256" key="4">
    <source>
        <dbReference type="ARBA" id="ARBA00022723"/>
    </source>
</evidence>
<keyword evidence="10" id="KW-1185">Reference proteome</keyword>
<dbReference type="Gene3D" id="3.40.50.1010">
    <property type="entry name" value="5'-nuclease"/>
    <property type="match status" value="1"/>
</dbReference>
<keyword evidence="9" id="KW-0255">Endonuclease</keyword>
<dbReference type="InterPro" id="IPR002716">
    <property type="entry name" value="PIN_dom"/>
</dbReference>
<name>A0A7W9SQ47_ARMRO</name>
<comment type="cofactor">
    <cofactor evidence="1">
        <name>Mg(2+)</name>
        <dbReference type="ChEBI" id="CHEBI:18420"/>
    </cofactor>
</comment>
<dbReference type="RefSeq" id="WP_184195264.1">
    <property type="nucleotide sequence ID" value="NZ_JACHGW010000002.1"/>
</dbReference>
<keyword evidence="5 9" id="KW-0378">Hydrolase</keyword>
<dbReference type="AlphaFoldDB" id="A0A7W9SQ47"/>
<evidence type="ECO:0000256" key="1">
    <source>
        <dbReference type="ARBA" id="ARBA00001946"/>
    </source>
</evidence>
<dbReference type="GO" id="GO:0046872">
    <property type="term" value="F:metal ion binding"/>
    <property type="evidence" value="ECO:0007669"/>
    <property type="project" value="UniProtKB-KW"/>
</dbReference>
<dbReference type="PANTHER" id="PTHR33653">
    <property type="entry name" value="RIBONUCLEASE VAPC2"/>
    <property type="match status" value="1"/>
</dbReference>
<keyword evidence="2" id="KW-1277">Toxin-antitoxin system</keyword>
<evidence type="ECO:0000256" key="5">
    <source>
        <dbReference type="ARBA" id="ARBA00022801"/>
    </source>
</evidence>
<accession>A0A7W9SQ47</accession>
<evidence type="ECO:0000259" key="8">
    <source>
        <dbReference type="Pfam" id="PF01850"/>
    </source>
</evidence>
<evidence type="ECO:0000256" key="7">
    <source>
        <dbReference type="ARBA" id="ARBA00038093"/>
    </source>
</evidence>
<dbReference type="PANTHER" id="PTHR33653:SF1">
    <property type="entry name" value="RIBONUCLEASE VAPC2"/>
    <property type="match status" value="1"/>
</dbReference>
<evidence type="ECO:0000313" key="10">
    <source>
        <dbReference type="Proteomes" id="UP000520814"/>
    </source>
</evidence>
<dbReference type="InterPro" id="IPR029060">
    <property type="entry name" value="PIN-like_dom_sf"/>
</dbReference>
<protein>
    <submittedName>
        <fullName evidence="9">tRNA(fMet)-specific endonuclease VapC</fullName>
        <ecNumber evidence="9">3.1.-.-</ecNumber>
    </submittedName>
</protein>